<dbReference type="PRINTS" id="PR00092">
    <property type="entry name" value="TYROSINASE"/>
</dbReference>
<accession>A0A6A6JPR8</accession>
<dbReference type="PROSITE" id="PS00498">
    <property type="entry name" value="TYROSINASE_2"/>
    <property type="match status" value="1"/>
</dbReference>
<gene>
    <name evidence="4" type="ORF">EI97DRAFT_373356</name>
</gene>
<reference evidence="4" key="1">
    <citation type="journal article" date="2020" name="Stud. Mycol.">
        <title>101 Dothideomycetes genomes: a test case for predicting lifestyles and emergence of pathogens.</title>
        <authorList>
            <person name="Haridas S."/>
            <person name="Albert R."/>
            <person name="Binder M."/>
            <person name="Bloem J."/>
            <person name="Labutti K."/>
            <person name="Salamov A."/>
            <person name="Andreopoulos B."/>
            <person name="Baker S."/>
            <person name="Barry K."/>
            <person name="Bills G."/>
            <person name="Bluhm B."/>
            <person name="Cannon C."/>
            <person name="Castanera R."/>
            <person name="Culley D."/>
            <person name="Daum C."/>
            <person name="Ezra D."/>
            <person name="Gonzalez J."/>
            <person name="Henrissat B."/>
            <person name="Kuo A."/>
            <person name="Liang C."/>
            <person name="Lipzen A."/>
            <person name="Lutzoni F."/>
            <person name="Magnuson J."/>
            <person name="Mondo S."/>
            <person name="Nolan M."/>
            <person name="Ohm R."/>
            <person name="Pangilinan J."/>
            <person name="Park H.-J."/>
            <person name="Ramirez L."/>
            <person name="Alfaro M."/>
            <person name="Sun H."/>
            <person name="Tritt A."/>
            <person name="Yoshinaga Y."/>
            <person name="Zwiers L.-H."/>
            <person name="Turgeon B."/>
            <person name="Goodwin S."/>
            <person name="Spatafora J."/>
            <person name="Crous P."/>
            <person name="Grigoriev I."/>
        </authorList>
    </citation>
    <scope>NUCLEOTIDE SEQUENCE</scope>
    <source>
        <strain evidence="4">CBS 379.55</strain>
    </source>
</reference>
<dbReference type="InterPro" id="IPR002227">
    <property type="entry name" value="Tyrosinase_Cu-bd"/>
</dbReference>
<feature type="domain" description="Tyrosinase copper-binding" evidence="2">
    <location>
        <begin position="65"/>
        <end position="82"/>
    </location>
</feature>
<keyword evidence="5" id="KW-1185">Reference proteome</keyword>
<dbReference type="Gene3D" id="1.10.1280.10">
    <property type="entry name" value="Di-copper center containing domain from catechol oxidase"/>
    <property type="match status" value="1"/>
</dbReference>
<dbReference type="EMBL" id="ML986488">
    <property type="protein sequence ID" value="KAF2278255.1"/>
    <property type="molecule type" value="Genomic_DNA"/>
</dbReference>
<organism evidence="4 5">
    <name type="scientific">Westerdykella ornata</name>
    <dbReference type="NCBI Taxonomy" id="318751"/>
    <lineage>
        <taxon>Eukaryota</taxon>
        <taxon>Fungi</taxon>
        <taxon>Dikarya</taxon>
        <taxon>Ascomycota</taxon>
        <taxon>Pezizomycotina</taxon>
        <taxon>Dothideomycetes</taxon>
        <taxon>Pleosporomycetidae</taxon>
        <taxon>Pleosporales</taxon>
        <taxon>Sporormiaceae</taxon>
        <taxon>Westerdykella</taxon>
    </lineage>
</organism>
<feature type="domain" description="Tyrosinase copper-binding" evidence="3">
    <location>
        <begin position="209"/>
        <end position="220"/>
    </location>
</feature>
<dbReference type="AlphaFoldDB" id="A0A6A6JPR8"/>
<evidence type="ECO:0000313" key="4">
    <source>
        <dbReference type="EMBL" id="KAF2278255.1"/>
    </source>
</evidence>
<dbReference type="PANTHER" id="PTHR11474">
    <property type="entry name" value="TYROSINASE FAMILY MEMBER"/>
    <property type="match status" value="1"/>
</dbReference>
<keyword evidence="1" id="KW-0479">Metal-binding</keyword>
<sequence>MAAAATCSNPKIRIEWDSATNDQRMNYLNAVKCLLNKPASGQFPQAKNRYEDIVAVHQQLTPNVHGNAKFLLWHRYYVWAFEDILRTECGYNAGILWFDETRYAGRFSQSSIFSSQYYGAIALGGNCVTDGVFARLTLNVGPGGGNTPHCLARNGDASKTANTNEAMVKACNDRSDYADMAGCAEGGAHAWGHNGIGAVMQDVYAAPGDPVFFLHHAFIDRNYRIWQNANYPTRVQYVDGTDRAGNPLTLDTGINILGLRPDVKIRDVIDTMEQFPCYKYNY</sequence>
<dbReference type="PROSITE" id="PS00497">
    <property type="entry name" value="TYROSINASE_1"/>
    <property type="match status" value="1"/>
</dbReference>
<dbReference type="GO" id="GO:0016491">
    <property type="term" value="F:oxidoreductase activity"/>
    <property type="evidence" value="ECO:0007669"/>
    <property type="project" value="InterPro"/>
</dbReference>
<protein>
    <submittedName>
        <fullName evidence="4">Di-copper centre-containing protein</fullName>
    </submittedName>
</protein>
<dbReference type="PANTHER" id="PTHR11474:SF116">
    <property type="entry name" value="TYROSINASE"/>
    <property type="match status" value="1"/>
</dbReference>
<dbReference type="SUPFAM" id="SSF48056">
    <property type="entry name" value="Di-copper centre-containing domain"/>
    <property type="match status" value="1"/>
</dbReference>
<evidence type="ECO:0000256" key="1">
    <source>
        <dbReference type="ARBA" id="ARBA00022723"/>
    </source>
</evidence>
<evidence type="ECO:0000313" key="5">
    <source>
        <dbReference type="Proteomes" id="UP000800097"/>
    </source>
</evidence>
<dbReference type="Pfam" id="PF00264">
    <property type="entry name" value="Tyrosinase"/>
    <property type="match status" value="1"/>
</dbReference>
<dbReference type="GeneID" id="54548574"/>
<dbReference type="InterPro" id="IPR008922">
    <property type="entry name" value="Di-copper_centre_dom_sf"/>
</dbReference>
<dbReference type="RefSeq" id="XP_033655794.1">
    <property type="nucleotide sequence ID" value="XM_033795399.1"/>
</dbReference>
<name>A0A6A6JPR8_WESOR</name>
<dbReference type="InterPro" id="IPR050316">
    <property type="entry name" value="Tyrosinase/Hemocyanin"/>
</dbReference>
<evidence type="ECO:0000259" key="2">
    <source>
        <dbReference type="PROSITE" id="PS00497"/>
    </source>
</evidence>
<dbReference type="OrthoDB" id="6132182at2759"/>
<proteinExistence type="predicted"/>
<evidence type="ECO:0000259" key="3">
    <source>
        <dbReference type="PROSITE" id="PS00498"/>
    </source>
</evidence>
<dbReference type="Proteomes" id="UP000800097">
    <property type="component" value="Unassembled WGS sequence"/>
</dbReference>
<dbReference type="GO" id="GO:0046872">
    <property type="term" value="F:metal ion binding"/>
    <property type="evidence" value="ECO:0007669"/>
    <property type="project" value="UniProtKB-KW"/>
</dbReference>